<dbReference type="InterPro" id="IPR013783">
    <property type="entry name" value="Ig-like_fold"/>
</dbReference>
<dbReference type="InterPro" id="IPR017868">
    <property type="entry name" value="Filamin/ABP280_repeat-like"/>
</dbReference>
<name>A0ABS8BR53_9RHOB</name>
<gene>
    <name evidence="1" type="ORF">LGQ03_03025</name>
</gene>
<organism evidence="1 2">
    <name type="scientific">Loktanella gaetbuli</name>
    <dbReference type="NCBI Taxonomy" id="2881335"/>
    <lineage>
        <taxon>Bacteria</taxon>
        <taxon>Pseudomonadati</taxon>
        <taxon>Pseudomonadota</taxon>
        <taxon>Alphaproteobacteria</taxon>
        <taxon>Rhodobacterales</taxon>
        <taxon>Roseobacteraceae</taxon>
        <taxon>Loktanella</taxon>
    </lineage>
</organism>
<accession>A0ABS8BR53</accession>
<protein>
    <recommendedName>
        <fullName evidence="3">Bacterial Ig-like domain-containing protein</fullName>
    </recommendedName>
</protein>
<dbReference type="EMBL" id="JAJATZ010000001">
    <property type="protein sequence ID" value="MCB5198205.1"/>
    <property type="molecule type" value="Genomic_DNA"/>
</dbReference>
<evidence type="ECO:0008006" key="3">
    <source>
        <dbReference type="Google" id="ProtNLM"/>
    </source>
</evidence>
<sequence>MEISGTGTPNASATLVINGSTIPFDIDGSGQWSVTVPTNIAGEGEYSYEVVATVTTGGGTSSATDFLDVDTVNEITLDTSAAGGDGTVNLVERNAVGVLVTGTAEANATVTVTFNGNGSGNITHTTQADGNGNWTYTFSGAEVPGGEYQAAVSATSTDAAGNAAFARGTVEVDTLASVDIREEIVGGNGVINHVERGAQTIDITGQADAFSEVRVTFENGSKTVVAGEDGSWTANFSTSVIRSGNVETFTTITAVATDPAGNVVTDQADVRLDTWVNRLTLNSPVEGADNTVNRAEASDGVTLTGTVERGATEVIVRFDASQSGTPSAIVTRAATVDANGNWSVSYAAGEIPDGTYQANVTVAAKDLAGNSRSINGQFDVDTDVPDAPSVEGIGDYDRGVTFVTIDGNPDDIRVHSYDEGGNGRSLIATDGDGMKNFPADGEETFSFDAPVVDGKQLVITATDDAGNSNSTLLVVDVNGVVNLNAAGLDTFNIGAIDLDQGDNARLTLTKESIDALSNNDNVLVVHGSIDDSVTFNGNAAWKETQQIDGRSYDVYSLGDDSELVIDSSIAFSQNVV</sequence>
<comment type="caution">
    <text evidence="1">The sequence shown here is derived from an EMBL/GenBank/DDBJ whole genome shotgun (WGS) entry which is preliminary data.</text>
</comment>
<dbReference type="PROSITE" id="PS50194">
    <property type="entry name" value="FILAMIN_REPEAT"/>
    <property type="match status" value="1"/>
</dbReference>
<evidence type="ECO:0000313" key="1">
    <source>
        <dbReference type="EMBL" id="MCB5198205.1"/>
    </source>
</evidence>
<reference evidence="1" key="1">
    <citation type="submission" date="2021-10" db="EMBL/GenBank/DDBJ databases">
        <title>Loktanella gaetbuli sp. nov., isolated from a tidal flat.</title>
        <authorList>
            <person name="Park S."/>
            <person name="Yoon J.-H."/>
        </authorList>
    </citation>
    <scope>NUCLEOTIDE SEQUENCE</scope>
    <source>
        <strain evidence="1">TSTF-M6</strain>
    </source>
</reference>
<dbReference type="Gene3D" id="2.60.40.10">
    <property type="entry name" value="Immunoglobulins"/>
    <property type="match status" value="4"/>
</dbReference>
<evidence type="ECO:0000313" key="2">
    <source>
        <dbReference type="Proteomes" id="UP001138961"/>
    </source>
</evidence>
<dbReference type="NCBIfam" id="NF033510">
    <property type="entry name" value="Ca_tandemer"/>
    <property type="match status" value="3"/>
</dbReference>
<proteinExistence type="predicted"/>
<keyword evidence="2" id="KW-1185">Reference proteome</keyword>
<dbReference type="Proteomes" id="UP001138961">
    <property type="component" value="Unassembled WGS sequence"/>
</dbReference>